<dbReference type="InterPro" id="IPR013221">
    <property type="entry name" value="Mur_ligase_cen"/>
</dbReference>
<comment type="catalytic activity">
    <reaction evidence="17">
        <text>7,8-dihydropteroate + L-glutamate + ATP = 7,8-dihydrofolate + ADP + phosphate + H(+)</text>
        <dbReference type="Rhea" id="RHEA:23584"/>
        <dbReference type="ChEBI" id="CHEBI:15378"/>
        <dbReference type="ChEBI" id="CHEBI:17839"/>
        <dbReference type="ChEBI" id="CHEBI:29985"/>
        <dbReference type="ChEBI" id="CHEBI:30616"/>
        <dbReference type="ChEBI" id="CHEBI:43474"/>
        <dbReference type="ChEBI" id="CHEBI:57451"/>
        <dbReference type="ChEBI" id="CHEBI:456216"/>
        <dbReference type="EC" id="6.3.2.12"/>
    </reaction>
</comment>
<dbReference type="GO" id="GO:0046656">
    <property type="term" value="P:folic acid biosynthetic process"/>
    <property type="evidence" value="ECO:0007669"/>
    <property type="project" value="UniProtKB-KW"/>
</dbReference>
<dbReference type="PANTHER" id="PTHR11136">
    <property type="entry name" value="FOLYLPOLYGLUTAMATE SYNTHASE-RELATED"/>
    <property type="match status" value="1"/>
</dbReference>
<evidence type="ECO:0000256" key="17">
    <source>
        <dbReference type="ARBA" id="ARBA00049161"/>
    </source>
</evidence>
<evidence type="ECO:0000256" key="7">
    <source>
        <dbReference type="ARBA" id="ARBA00013025"/>
    </source>
</evidence>
<comment type="caution">
    <text evidence="20">The sequence shown here is derived from an EMBL/GenBank/DDBJ whole genome shotgun (WGS) entry which is preliminary data.</text>
</comment>
<dbReference type="Proteomes" id="UP000438448">
    <property type="component" value="Unassembled WGS sequence"/>
</dbReference>
<evidence type="ECO:0000256" key="9">
    <source>
        <dbReference type="ARBA" id="ARBA00022598"/>
    </source>
</evidence>
<evidence type="ECO:0000256" key="16">
    <source>
        <dbReference type="ARBA" id="ARBA00047493"/>
    </source>
</evidence>
<dbReference type="NCBIfam" id="NF047860">
    <property type="entry name" value="Tet-DihydfolSynFolCMyb"/>
    <property type="match status" value="1"/>
</dbReference>
<dbReference type="InterPro" id="IPR036615">
    <property type="entry name" value="Mur_ligase_C_dom_sf"/>
</dbReference>
<evidence type="ECO:0000256" key="14">
    <source>
        <dbReference type="ARBA" id="ARBA00022909"/>
    </source>
</evidence>
<dbReference type="EC" id="6.3.2.12" evidence="6"/>
<comment type="pathway">
    <text evidence="3">Cofactor biosynthesis; tetrahydrofolylpolyglutamate biosynthesis.</text>
</comment>
<comment type="similarity">
    <text evidence="4">Belongs to the folylpolyglutamate synthase family.</text>
</comment>
<dbReference type="Gene3D" id="3.40.1190.10">
    <property type="entry name" value="Mur-like, catalytic domain"/>
    <property type="match status" value="1"/>
</dbReference>
<evidence type="ECO:0000256" key="8">
    <source>
        <dbReference type="ARBA" id="ARBA00019357"/>
    </source>
</evidence>
<feature type="domain" description="Mur ligase C-terminal" evidence="18">
    <location>
        <begin position="337"/>
        <end position="449"/>
    </location>
</feature>
<reference evidence="20 21" key="1">
    <citation type="submission" date="2019-10" db="EMBL/GenBank/DDBJ databases">
        <title>Nocardia macrotermitis sp. nov. and Nocardia aurantia sp. nov., isolated from the gut of fungus growing-termite Macrotermes natalensis.</title>
        <authorList>
            <person name="Benndorf R."/>
            <person name="Schwitalla J."/>
            <person name="Martin K."/>
            <person name="De Beer W."/>
            <person name="Kaster A.-K."/>
            <person name="Vollmers J."/>
            <person name="Poulsen M."/>
            <person name="Beemelmanns C."/>
        </authorList>
    </citation>
    <scope>NUCLEOTIDE SEQUENCE [LARGE SCALE GENOMIC DNA]</scope>
    <source>
        <strain evidence="20 21">RB20</strain>
    </source>
</reference>
<evidence type="ECO:0000256" key="6">
    <source>
        <dbReference type="ARBA" id="ARBA00013023"/>
    </source>
</evidence>
<organism evidence="20 21">
    <name type="scientific">Nocardia macrotermitis</name>
    <dbReference type="NCBI Taxonomy" id="2585198"/>
    <lineage>
        <taxon>Bacteria</taxon>
        <taxon>Bacillati</taxon>
        <taxon>Actinomycetota</taxon>
        <taxon>Actinomycetes</taxon>
        <taxon>Mycobacteriales</taxon>
        <taxon>Nocardiaceae</taxon>
        <taxon>Nocardia</taxon>
    </lineage>
</organism>
<dbReference type="PROSITE" id="PS01012">
    <property type="entry name" value="FOLYLPOLYGLU_SYNT_2"/>
    <property type="match status" value="1"/>
</dbReference>
<comment type="pathway">
    <text evidence="2">Cofactor biosynthesis; tetrahydrofolate biosynthesis; 7,8-dihydrofolate from 2-amino-4-hydroxy-6-hydroxymethyl-7,8-dihydropteridine diphosphate and 4-aminobenzoate: step 2/2.</text>
</comment>
<name>A0A7K0D3S8_9NOCA</name>
<dbReference type="InterPro" id="IPR001645">
    <property type="entry name" value="Folylpolyglutamate_synth"/>
</dbReference>
<evidence type="ECO:0000256" key="3">
    <source>
        <dbReference type="ARBA" id="ARBA00005150"/>
    </source>
</evidence>
<dbReference type="EMBL" id="WEGK01000006">
    <property type="protein sequence ID" value="MQY20393.1"/>
    <property type="molecule type" value="Genomic_DNA"/>
</dbReference>
<keyword evidence="9 20" id="KW-0436">Ligase</keyword>
<keyword evidence="12" id="KW-0067">ATP-binding</keyword>
<evidence type="ECO:0000259" key="18">
    <source>
        <dbReference type="Pfam" id="PF02875"/>
    </source>
</evidence>
<dbReference type="InterPro" id="IPR036565">
    <property type="entry name" value="Mur-like_cat_sf"/>
</dbReference>
<dbReference type="SUPFAM" id="SSF53244">
    <property type="entry name" value="MurD-like peptide ligases, peptide-binding domain"/>
    <property type="match status" value="1"/>
</dbReference>
<dbReference type="Gene3D" id="3.90.190.20">
    <property type="entry name" value="Mur ligase, C-terminal domain"/>
    <property type="match status" value="1"/>
</dbReference>
<dbReference type="InterPro" id="IPR004101">
    <property type="entry name" value="Mur_ligase_C"/>
</dbReference>
<dbReference type="GO" id="GO:0008841">
    <property type="term" value="F:dihydrofolate synthase activity"/>
    <property type="evidence" value="ECO:0007669"/>
    <property type="project" value="UniProtKB-EC"/>
</dbReference>
<comment type="subunit">
    <text evidence="5">Monomer.</text>
</comment>
<dbReference type="GO" id="GO:0005524">
    <property type="term" value="F:ATP binding"/>
    <property type="evidence" value="ECO:0007669"/>
    <property type="project" value="UniProtKB-KW"/>
</dbReference>
<dbReference type="GO" id="GO:0005737">
    <property type="term" value="C:cytoplasm"/>
    <property type="evidence" value="ECO:0007669"/>
    <property type="project" value="TreeGrafter"/>
</dbReference>
<evidence type="ECO:0000256" key="15">
    <source>
        <dbReference type="ARBA" id="ARBA00030592"/>
    </source>
</evidence>
<dbReference type="GO" id="GO:0004326">
    <property type="term" value="F:tetrahydrofolylpolyglutamate synthase activity"/>
    <property type="evidence" value="ECO:0007669"/>
    <property type="project" value="UniProtKB-EC"/>
</dbReference>
<gene>
    <name evidence="20" type="primary">folC</name>
    <name evidence="20" type="ORF">NRB20_34980</name>
</gene>
<comment type="catalytic activity">
    <reaction evidence="16">
        <text>(6S)-5,6,7,8-tetrahydrofolyl-(gamma-L-Glu)(n) + L-glutamate + ATP = (6S)-5,6,7,8-tetrahydrofolyl-(gamma-L-Glu)(n+1) + ADP + phosphate + H(+)</text>
        <dbReference type="Rhea" id="RHEA:10580"/>
        <dbReference type="Rhea" id="RHEA-COMP:14738"/>
        <dbReference type="Rhea" id="RHEA-COMP:14740"/>
        <dbReference type="ChEBI" id="CHEBI:15378"/>
        <dbReference type="ChEBI" id="CHEBI:29985"/>
        <dbReference type="ChEBI" id="CHEBI:30616"/>
        <dbReference type="ChEBI" id="CHEBI:43474"/>
        <dbReference type="ChEBI" id="CHEBI:141005"/>
        <dbReference type="ChEBI" id="CHEBI:456216"/>
        <dbReference type="EC" id="6.3.2.17"/>
    </reaction>
</comment>
<sequence>MNSEPEFQQGAAGRLHSGPSPVDLAEMALVEAELDQRWGETKLEPSLTRIVTLLDLLGSPQRGYPAIQVAGTNGKTSVTRMIDALLTALHRRTGRITSPHLQLATERIAIDNVPISPAKYVEIYREIQPYLEMIDRQSEAAGGPRLSKFEVLVAMSYAAFAEAPVDVAVVETGMGGTWDATNVVDGQVAVITPIGLDHMDYLGSDLTSIAGEKAGIIKKAPEDPLVPRETVAIIAEQDPEAMDVLLRRTVQADAAVAREGAEFRLLTRRIAVGGQVLEIQGLGGVYDEIFLPLHGEHQAHNAAVALAAVEAFFGAGADRQLDIDAVRAGFANAISPGRMERMRNAPTIFLDAAHNPHGAQALAATLTEEFDFRKLVGVVAVLGDKDAAGILAALEPVLDEVVVTTNGSPRALPVDDLADIAVQRFGDERVVTAATMADAVETAIAIAEEAGESGEPVSGAGIVVTGSVVTAGAARSLFGKDPA</sequence>
<evidence type="ECO:0000256" key="2">
    <source>
        <dbReference type="ARBA" id="ARBA00004799"/>
    </source>
</evidence>
<evidence type="ECO:0000313" key="21">
    <source>
        <dbReference type="Proteomes" id="UP000438448"/>
    </source>
</evidence>
<evidence type="ECO:0000256" key="1">
    <source>
        <dbReference type="ARBA" id="ARBA00001946"/>
    </source>
</evidence>
<keyword evidence="10" id="KW-0479">Metal-binding</keyword>
<dbReference type="NCBIfam" id="TIGR01499">
    <property type="entry name" value="folC"/>
    <property type="match status" value="1"/>
</dbReference>
<dbReference type="EC" id="6.3.2.17" evidence="7"/>
<evidence type="ECO:0000256" key="10">
    <source>
        <dbReference type="ARBA" id="ARBA00022723"/>
    </source>
</evidence>
<evidence type="ECO:0000256" key="12">
    <source>
        <dbReference type="ARBA" id="ARBA00022840"/>
    </source>
</evidence>
<keyword evidence="13" id="KW-0460">Magnesium</keyword>
<keyword evidence="11" id="KW-0547">Nucleotide-binding</keyword>
<keyword evidence="14" id="KW-0289">Folate biosynthesis</keyword>
<dbReference type="AlphaFoldDB" id="A0A7K0D3S8"/>
<dbReference type="GO" id="GO:0046872">
    <property type="term" value="F:metal ion binding"/>
    <property type="evidence" value="ECO:0007669"/>
    <property type="project" value="UniProtKB-KW"/>
</dbReference>
<proteinExistence type="inferred from homology"/>
<comment type="cofactor">
    <cofactor evidence="1">
        <name>Mg(2+)</name>
        <dbReference type="ChEBI" id="CHEBI:18420"/>
    </cofactor>
</comment>
<dbReference type="FunFam" id="3.40.1190.10:FF:000004">
    <property type="entry name" value="Dihydrofolate synthase/folylpolyglutamate synthase"/>
    <property type="match status" value="1"/>
</dbReference>
<evidence type="ECO:0000313" key="20">
    <source>
        <dbReference type="EMBL" id="MQY20393.1"/>
    </source>
</evidence>
<evidence type="ECO:0000256" key="11">
    <source>
        <dbReference type="ARBA" id="ARBA00022741"/>
    </source>
</evidence>
<evidence type="ECO:0000256" key="13">
    <source>
        <dbReference type="ARBA" id="ARBA00022842"/>
    </source>
</evidence>
<keyword evidence="21" id="KW-1185">Reference proteome</keyword>
<accession>A0A7K0D3S8</accession>
<dbReference type="Pfam" id="PF08245">
    <property type="entry name" value="Mur_ligase_M"/>
    <property type="match status" value="1"/>
</dbReference>
<feature type="domain" description="Mur ligase central" evidence="19">
    <location>
        <begin position="155"/>
        <end position="309"/>
    </location>
</feature>
<evidence type="ECO:0000256" key="4">
    <source>
        <dbReference type="ARBA" id="ARBA00008276"/>
    </source>
</evidence>
<dbReference type="PANTHER" id="PTHR11136:SF0">
    <property type="entry name" value="DIHYDROFOLATE SYNTHETASE-RELATED"/>
    <property type="match status" value="1"/>
</dbReference>
<protein>
    <recommendedName>
        <fullName evidence="8">Dihydrofolate synthase/folylpolyglutamate synthase</fullName>
        <ecNumber evidence="6">6.3.2.12</ecNumber>
        <ecNumber evidence="7">6.3.2.17</ecNumber>
    </recommendedName>
    <alternativeName>
        <fullName evidence="15">Tetrahydrofolylpolyglutamate synthase</fullName>
    </alternativeName>
</protein>
<dbReference type="InterPro" id="IPR018109">
    <property type="entry name" value="Folylpolyglutamate_synth_CS"/>
</dbReference>
<dbReference type="SUPFAM" id="SSF53623">
    <property type="entry name" value="MurD-like peptide ligases, catalytic domain"/>
    <property type="match status" value="1"/>
</dbReference>
<evidence type="ECO:0000256" key="5">
    <source>
        <dbReference type="ARBA" id="ARBA00011245"/>
    </source>
</evidence>
<dbReference type="Pfam" id="PF02875">
    <property type="entry name" value="Mur_ligase_C"/>
    <property type="match status" value="1"/>
</dbReference>
<evidence type="ECO:0000259" key="19">
    <source>
        <dbReference type="Pfam" id="PF08245"/>
    </source>
</evidence>